<organism evidence="7 8">
    <name type="scientific">Imshaugia aleurites</name>
    <dbReference type="NCBI Taxonomy" id="172621"/>
    <lineage>
        <taxon>Eukaryota</taxon>
        <taxon>Fungi</taxon>
        <taxon>Dikarya</taxon>
        <taxon>Ascomycota</taxon>
        <taxon>Pezizomycotina</taxon>
        <taxon>Lecanoromycetes</taxon>
        <taxon>OSLEUM clade</taxon>
        <taxon>Lecanoromycetidae</taxon>
        <taxon>Lecanorales</taxon>
        <taxon>Lecanorineae</taxon>
        <taxon>Parmeliaceae</taxon>
        <taxon>Imshaugia</taxon>
    </lineage>
</organism>
<dbReference type="EMBL" id="CAJPDT010000055">
    <property type="protein sequence ID" value="CAF9929973.1"/>
    <property type="molecule type" value="Genomic_DNA"/>
</dbReference>
<dbReference type="Pfam" id="PF00891">
    <property type="entry name" value="Methyltransf_2"/>
    <property type="match status" value="1"/>
</dbReference>
<evidence type="ECO:0000256" key="1">
    <source>
        <dbReference type="ARBA" id="ARBA00022603"/>
    </source>
</evidence>
<dbReference type="PANTHER" id="PTHR43712">
    <property type="entry name" value="PUTATIVE (AFU_ORTHOLOGUE AFUA_4G14580)-RELATED"/>
    <property type="match status" value="1"/>
</dbReference>
<dbReference type="Gene3D" id="3.40.50.150">
    <property type="entry name" value="Vaccinia Virus protein VP39"/>
    <property type="match status" value="1"/>
</dbReference>
<sequence>MEVDLSSLSRQIETLSKLPFDELSEALSPDAASELRKKLSRLSVALETPGEIVDRIVYSPVDLVAIRLAVDLGIFEVLVNGKAPKSIQQLAGETSADATLLGRILRSLASIDAVAEAGQEMYTATKISRAFTTPKGISGAGFFIDCLVPCWTALPATLAKSRYQNPTDGLHTALQSGLQTNEHGFEWFARHPKVFNDFNIFMSAQREGRAYWLDFYPFEQKLSTKARDNEHEVLFVDVGGALGSEIKELRKRFPALKGRMVLQDRQQTIDHVSPDPGMEAMVHDFFTPQPVTGARIYYLRNVLHDWPTQLAHLILQQIRAAMAPGVSRLLINELVVPLQGSGQFPPHSDLNMMTLVAGMERTEAQWKELLESAGLEIEKIWTGEGETESIIEAVVAVRNGSETGE</sequence>
<evidence type="ECO:0000259" key="6">
    <source>
        <dbReference type="Pfam" id="PF08100"/>
    </source>
</evidence>
<keyword evidence="2" id="KW-0808">Transferase</keyword>
<dbReference type="GO" id="GO:0046983">
    <property type="term" value="F:protein dimerization activity"/>
    <property type="evidence" value="ECO:0007669"/>
    <property type="project" value="InterPro"/>
</dbReference>
<dbReference type="PROSITE" id="PS51683">
    <property type="entry name" value="SAM_OMT_II"/>
    <property type="match status" value="1"/>
</dbReference>
<dbReference type="GO" id="GO:0008171">
    <property type="term" value="F:O-methyltransferase activity"/>
    <property type="evidence" value="ECO:0007669"/>
    <property type="project" value="InterPro"/>
</dbReference>
<evidence type="ECO:0000313" key="7">
    <source>
        <dbReference type="EMBL" id="CAF9929973.1"/>
    </source>
</evidence>
<evidence type="ECO:0000313" key="8">
    <source>
        <dbReference type="Proteomes" id="UP000664534"/>
    </source>
</evidence>
<dbReference type="GO" id="GO:0032259">
    <property type="term" value="P:methylation"/>
    <property type="evidence" value="ECO:0007669"/>
    <property type="project" value="UniProtKB-KW"/>
</dbReference>
<name>A0A8H3FSD3_9LECA</name>
<dbReference type="InterPro" id="IPR036388">
    <property type="entry name" value="WH-like_DNA-bd_sf"/>
</dbReference>
<evidence type="ECO:0000259" key="5">
    <source>
        <dbReference type="Pfam" id="PF00891"/>
    </source>
</evidence>
<dbReference type="Gene3D" id="1.10.10.10">
    <property type="entry name" value="Winged helix-like DNA-binding domain superfamily/Winged helix DNA-binding domain"/>
    <property type="match status" value="1"/>
</dbReference>
<keyword evidence="1" id="KW-0489">Methyltransferase</keyword>
<accession>A0A8H3FSD3</accession>
<keyword evidence="8" id="KW-1185">Reference proteome</keyword>
<protein>
    <recommendedName>
        <fullName evidence="9">O-methyltransferase</fullName>
    </recommendedName>
</protein>
<dbReference type="SUPFAM" id="SSF53335">
    <property type="entry name" value="S-adenosyl-L-methionine-dependent methyltransferases"/>
    <property type="match status" value="1"/>
</dbReference>
<comment type="caution">
    <text evidence="7">The sequence shown here is derived from an EMBL/GenBank/DDBJ whole genome shotgun (WGS) entry which is preliminary data.</text>
</comment>
<feature type="active site" description="Proton acceptor" evidence="4">
    <location>
        <position position="304"/>
    </location>
</feature>
<dbReference type="PANTHER" id="PTHR43712:SF1">
    <property type="entry name" value="HYPOTHETICAL O-METHYLTRANSFERASE (EUROFUNG)-RELATED"/>
    <property type="match status" value="1"/>
</dbReference>
<evidence type="ECO:0000256" key="4">
    <source>
        <dbReference type="PIRSR" id="PIRSR005739-1"/>
    </source>
</evidence>
<reference evidence="7" key="1">
    <citation type="submission" date="2021-03" db="EMBL/GenBank/DDBJ databases">
        <authorList>
            <person name="Tagirdzhanova G."/>
        </authorList>
    </citation>
    <scope>NUCLEOTIDE SEQUENCE</scope>
</reference>
<evidence type="ECO:0000256" key="2">
    <source>
        <dbReference type="ARBA" id="ARBA00022679"/>
    </source>
</evidence>
<proteinExistence type="predicted"/>
<dbReference type="InterPro" id="IPR001077">
    <property type="entry name" value="COMT_C"/>
</dbReference>
<dbReference type="AlphaFoldDB" id="A0A8H3FSD3"/>
<evidence type="ECO:0008006" key="9">
    <source>
        <dbReference type="Google" id="ProtNLM"/>
    </source>
</evidence>
<dbReference type="InterPro" id="IPR036390">
    <property type="entry name" value="WH_DNA-bd_sf"/>
</dbReference>
<dbReference type="SUPFAM" id="SSF46785">
    <property type="entry name" value="Winged helix' DNA-binding domain"/>
    <property type="match status" value="1"/>
</dbReference>
<feature type="domain" description="O-methyltransferase dimerisation" evidence="6">
    <location>
        <begin position="65"/>
        <end position="133"/>
    </location>
</feature>
<dbReference type="PIRSF" id="PIRSF005739">
    <property type="entry name" value="O-mtase"/>
    <property type="match status" value="1"/>
</dbReference>
<dbReference type="InterPro" id="IPR016461">
    <property type="entry name" value="COMT-like"/>
</dbReference>
<dbReference type="Pfam" id="PF08100">
    <property type="entry name" value="Dimerisation"/>
    <property type="match status" value="1"/>
</dbReference>
<dbReference type="OrthoDB" id="1535081at2759"/>
<keyword evidence="3" id="KW-0949">S-adenosyl-L-methionine</keyword>
<dbReference type="InterPro" id="IPR029063">
    <property type="entry name" value="SAM-dependent_MTases_sf"/>
</dbReference>
<dbReference type="InterPro" id="IPR012967">
    <property type="entry name" value="COMT_dimerisation"/>
</dbReference>
<evidence type="ECO:0000256" key="3">
    <source>
        <dbReference type="ARBA" id="ARBA00022691"/>
    </source>
</evidence>
<feature type="domain" description="O-methyltransferase C-terminal" evidence="5">
    <location>
        <begin position="234"/>
        <end position="375"/>
    </location>
</feature>
<dbReference type="Proteomes" id="UP000664534">
    <property type="component" value="Unassembled WGS sequence"/>
</dbReference>
<gene>
    <name evidence="7" type="ORF">IMSHALPRED_008054</name>
</gene>